<dbReference type="OrthoDB" id="40579at2759"/>
<sequence>MSPSLSAIESFSAPAQNFTFDGILSDFDGTIVDSTAAIVKHWYKIAAELGVDPEVILATSHGRRSIDTMALYDESKANWECTPDPDTPLLLQSILTTTTSTDVNYIEGRIPKEYGSDAKEIPGGRDLLRALETSGAKWGVVTSGTRALIDGWLEVLGLTHPEKLVVAEDVPLGKPDPRCYLLGRKQIELEDPESTSVLVLEDAPSGIKAGKAAGFKVLALATTHSLEQLRAAGADWIVEDLRSLIVTGVVDGKVNVEIRNALQ</sequence>
<dbReference type="Gene3D" id="1.10.150.240">
    <property type="entry name" value="Putative phosphatase, domain 2"/>
    <property type="match status" value="1"/>
</dbReference>
<dbReference type="Proteomes" id="UP001147747">
    <property type="component" value="Unassembled WGS sequence"/>
</dbReference>
<dbReference type="Gene3D" id="3.40.50.1000">
    <property type="entry name" value="HAD superfamily/HAD-like"/>
    <property type="match status" value="1"/>
</dbReference>
<evidence type="ECO:0008006" key="3">
    <source>
        <dbReference type="Google" id="ProtNLM"/>
    </source>
</evidence>
<dbReference type="SUPFAM" id="SSF56784">
    <property type="entry name" value="HAD-like"/>
    <property type="match status" value="1"/>
</dbReference>
<dbReference type="InterPro" id="IPR006439">
    <property type="entry name" value="HAD-SF_hydro_IA"/>
</dbReference>
<dbReference type="InterPro" id="IPR041492">
    <property type="entry name" value="HAD_2"/>
</dbReference>
<evidence type="ECO:0000313" key="1">
    <source>
        <dbReference type="EMBL" id="KAJ5379444.1"/>
    </source>
</evidence>
<dbReference type="PANTHER" id="PTHR43481:SF4">
    <property type="entry name" value="GLYCEROL-1-PHOSPHATE PHOSPHOHYDROLASE 1-RELATED"/>
    <property type="match status" value="1"/>
</dbReference>
<dbReference type="InterPro" id="IPR051806">
    <property type="entry name" value="HAD-like_SPP"/>
</dbReference>
<dbReference type="InterPro" id="IPR036412">
    <property type="entry name" value="HAD-like_sf"/>
</dbReference>
<accession>A0A9W9SLH7</accession>
<evidence type="ECO:0000313" key="2">
    <source>
        <dbReference type="Proteomes" id="UP001147747"/>
    </source>
</evidence>
<name>A0A9W9SLH7_9EURO</name>
<dbReference type="GO" id="GO:0050308">
    <property type="term" value="F:sugar-phosphatase activity"/>
    <property type="evidence" value="ECO:0007669"/>
    <property type="project" value="TreeGrafter"/>
</dbReference>
<proteinExistence type="predicted"/>
<dbReference type="AlphaFoldDB" id="A0A9W9SLH7"/>
<dbReference type="NCBIfam" id="TIGR01509">
    <property type="entry name" value="HAD-SF-IA-v3"/>
    <property type="match status" value="1"/>
</dbReference>
<reference evidence="1" key="2">
    <citation type="journal article" date="2023" name="IMA Fungus">
        <title>Comparative genomic study of the Penicillium genus elucidates a diverse pangenome and 15 lateral gene transfer events.</title>
        <authorList>
            <person name="Petersen C."/>
            <person name="Sorensen T."/>
            <person name="Nielsen M.R."/>
            <person name="Sondergaard T.E."/>
            <person name="Sorensen J.L."/>
            <person name="Fitzpatrick D.A."/>
            <person name="Frisvad J.C."/>
            <person name="Nielsen K.L."/>
        </authorList>
    </citation>
    <scope>NUCLEOTIDE SEQUENCE</scope>
    <source>
        <strain evidence="1">IBT 29677</strain>
    </source>
</reference>
<dbReference type="RefSeq" id="XP_056483230.1">
    <property type="nucleotide sequence ID" value="XM_056637200.1"/>
</dbReference>
<dbReference type="PANTHER" id="PTHR43481">
    <property type="entry name" value="FRUCTOSE-1-PHOSPHATE PHOSPHATASE"/>
    <property type="match status" value="1"/>
</dbReference>
<dbReference type="Pfam" id="PF13419">
    <property type="entry name" value="HAD_2"/>
    <property type="match status" value="1"/>
</dbReference>
<dbReference type="GeneID" id="81376180"/>
<gene>
    <name evidence="1" type="ORF">N7509_012563</name>
</gene>
<dbReference type="EMBL" id="JAPZBU010000011">
    <property type="protein sequence ID" value="KAJ5379444.1"/>
    <property type="molecule type" value="Genomic_DNA"/>
</dbReference>
<keyword evidence="2" id="KW-1185">Reference proteome</keyword>
<organism evidence="1 2">
    <name type="scientific">Penicillium cosmopolitanum</name>
    <dbReference type="NCBI Taxonomy" id="1131564"/>
    <lineage>
        <taxon>Eukaryota</taxon>
        <taxon>Fungi</taxon>
        <taxon>Dikarya</taxon>
        <taxon>Ascomycota</taxon>
        <taxon>Pezizomycotina</taxon>
        <taxon>Eurotiomycetes</taxon>
        <taxon>Eurotiomycetidae</taxon>
        <taxon>Eurotiales</taxon>
        <taxon>Aspergillaceae</taxon>
        <taxon>Penicillium</taxon>
    </lineage>
</organism>
<dbReference type="SFLD" id="SFLDS00003">
    <property type="entry name" value="Haloacid_Dehalogenase"/>
    <property type="match status" value="1"/>
</dbReference>
<dbReference type="InterPro" id="IPR023214">
    <property type="entry name" value="HAD_sf"/>
</dbReference>
<dbReference type="CDD" id="cd07527">
    <property type="entry name" value="HAD_ScGPP-like"/>
    <property type="match status" value="1"/>
</dbReference>
<dbReference type="InterPro" id="IPR023198">
    <property type="entry name" value="PGP-like_dom2"/>
</dbReference>
<dbReference type="SFLD" id="SFLDG01129">
    <property type="entry name" value="C1.5:_HAD__Beta-PGM__Phosphata"/>
    <property type="match status" value="1"/>
</dbReference>
<protein>
    <recommendedName>
        <fullName evidence="3">Glycerol-3-phosphate phosphatase</fullName>
    </recommendedName>
</protein>
<comment type="caution">
    <text evidence="1">The sequence shown here is derived from an EMBL/GenBank/DDBJ whole genome shotgun (WGS) entry which is preliminary data.</text>
</comment>
<dbReference type="SFLD" id="SFLDG01135">
    <property type="entry name" value="C1.5.6:_HAD__Beta-PGM__Phospha"/>
    <property type="match status" value="1"/>
</dbReference>
<reference evidence="1" key="1">
    <citation type="submission" date="2022-12" db="EMBL/GenBank/DDBJ databases">
        <authorList>
            <person name="Petersen C."/>
        </authorList>
    </citation>
    <scope>NUCLEOTIDE SEQUENCE</scope>
    <source>
        <strain evidence="1">IBT 29677</strain>
    </source>
</reference>